<dbReference type="AlphaFoldDB" id="A0A813VUK1"/>
<feature type="domain" description="G-protein coupled receptors family 1 profile" evidence="10">
    <location>
        <begin position="16"/>
        <end position="265"/>
    </location>
</feature>
<keyword evidence="7" id="KW-0675">Receptor</keyword>
<proteinExistence type="predicted"/>
<dbReference type="Pfam" id="PF00001">
    <property type="entry name" value="7tm_1"/>
    <property type="match status" value="1"/>
</dbReference>
<accession>A0A813VUK1</accession>
<dbReference type="InterPro" id="IPR000276">
    <property type="entry name" value="GPCR_Rhodpsn"/>
</dbReference>
<dbReference type="GO" id="GO:0004930">
    <property type="term" value="F:G protein-coupled receptor activity"/>
    <property type="evidence" value="ECO:0007669"/>
    <property type="project" value="UniProtKB-KW"/>
</dbReference>
<keyword evidence="5" id="KW-0297">G-protein coupled receptor</keyword>
<dbReference type="InterPro" id="IPR017452">
    <property type="entry name" value="GPCR_Rhodpsn_7TM"/>
</dbReference>
<feature type="transmembrane region" description="Helical" evidence="9">
    <location>
        <begin position="12"/>
        <end position="31"/>
    </location>
</feature>
<evidence type="ECO:0000256" key="9">
    <source>
        <dbReference type="SAM" id="Phobius"/>
    </source>
</evidence>
<dbReference type="EMBL" id="CAJNOI010000023">
    <property type="protein sequence ID" value="CAF0845260.1"/>
    <property type="molecule type" value="Genomic_DNA"/>
</dbReference>
<reference evidence="11" key="1">
    <citation type="submission" date="2021-02" db="EMBL/GenBank/DDBJ databases">
        <authorList>
            <person name="Nowell W R."/>
        </authorList>
    </citation>
    <scope>NUCLEOTIDE SEQUENCE</scope>
</reference>
<dbReference type="OrthoDB" id="10017828at2759"/>
<feature type="transmembrane region" description="Helical" evidence="9">
    <location>
        <begin position="214"/>
        <end position="239"/>
    </location>
</feature>
<organism evidence="11 14">
    <name type="scientific">Adineta steineri</name>
    <dbReference type="NCBI Taxonomy" id="433720"/>
    <lineage>
        <taxon>Eukaryota</taxon>
        <taxon>Metazoa</taxon>
        <taxon>Spiralia</taxon>
        <taxon>Gnathifera</taxon>
        <taxon>Rotifera</taxon>
        <taxon>Eurotatoria</taxon>
        <taxon>Bdelloidea</taxon>
        <taxon>Adinetida</taxon>
        <taxon>Adinetidae</taxon>
        <taxon>Adineta</taxon>
    </lineage>
</organism>
<dbReference type="Proteomes" id="UP000663877">
    <property type="component" value="Unassembled WGS sequence"/>
</dbReference>
<keyword evidence="3 9" id="KW-0812">Transmembrane</keyword>
<evidence type="ECO:0000256" key="8">
    <source>
        <dbReference type="ARBA" id="ARBA00023224"/>
    </source>
</evidence>
<evidence type="ECO:0000256" key="3">
    <source>
        <dbReference type="ARBA" id="ARBA00022692"/>
    </source>
</evidence>
<evidence type="ECO:0000256" key="7">
    <source>
        <dbReference type="ARBA" id="ARBA00023170"/>
    </source>
</evidence>
<evidence type="ECO:0000256" key="5">
    <source>
        <dbReference type="ARBA" id="ARBA00023040"/>
    </source>
</evidence>
<feature type="transmembrane region" description="Helical" evidence="9">
    <location>
        <begin position="148"/>
        <end position="176"/>
    </location>
</feature>
<comment type="subcellular location">
    <subcellularLocation>
        <location evidence="1">Cell membrane</location>
        <topology evidence="1">Multi-pass membrane protein</topology>
    </subcellularLocation>
</comment>
<evidence type="ECO:0000256" key="2">
    <source>
        <dbReference type="ARBA" id="ARBA00022475"/>
    </source>
</evidence>
<feature type="transmembrane region" description="Helical" evidence="9">
    <location>
        <begin position="78"/>
        <end position="103"/>
    </location>
</feature>
<evidence type="ECO:0000256" key="4">
    <source>
        <dbReference type="ARBA" id="ARBA00022989"/>
    </source>
</evidence>
<feature type="transmembrane region" description="Helical" evidence="9">
    <location>
        <begin position="43"/>
        <end position="66"/>
    </location>
</feature>
<dbReference type="Proteomes" id="UP000663832">
    <property type="component" value="Unassembled WGS sequence"/>
</dbReference>
<keyword evidence="8" id="KW-0807">Transducer</keyword>
<protein>
    <recommendedName>
        <fullName evidence="10">G-protein coupled receptors family 1 profile domain-containing protein</fullName>
    </recommendedName>
</protein>
<name>A0A813VUK1_9BILA</name>
<dbReference type="PANTHER" id="PTHR24228:SF59">
    <property type="entry name" value="NEUROPEPTIDE RECEPTOR 15"/>
    <property type="match status" value="1"/>
</dbReference>
<evidence type="ECO:0000313" key="14">
    <source>
        <dbReference type="Proteomes" id="UP000663877"/>
    </source>
</evidence>
<keyword evidence="13" id="KW-1185">Reference proteome</keyword>
<keyword evidence="2" id="KW-1003">Cell membrane</keyword>
<comment type="caution">
    <text evidence="11">The sequence shown here is derived from an EMBL/GenBank/DDBJ whole genome shotgun (WGS) entry which is preliminary data.</text>
</comment>
<feature type="transmembrane region" description="Helical" evidence="9">
    <location>
        <begin position="115"/>
        <end position="136"/>
    </location>
</feature>
<evidence type="ECO:0000256" key="1">
    <source>
        <dbReference type="ARBA" id="ARBA00004651"/>
    </source>
</evidence>
<evidence type="ECO:0000259" key="10">
    <source>
        <dbReference type="PROSITE" id="PS50262"/>
    </source>
</evidence>
<dbReference type="PRINTS" id="PR00237">
    <property type="entry name" value="GPCRRHODOPSN"/>
</dbReference>
<dbReference type="SUPFAM" id="SSF81321">
    <property type="entry name" value="Family A G protein-coupled receptor-like"/>
    <property type="match status" value="1"/>
</dbReference>
<dbReference type="PANTHER" id="PTHR24228">
    <property type="entry name" value="B2 BRADYKININ RECEPTOR/ANGIOTENSIN II RECEPTOR"/>
    <property type="match status" value="1"/>
</dbReference>
<sequence>MDAYSILEIVRNIVYSGVLLIALVYSCLILLISRFRHQNNMFILNLCVNTMTTCIYFIIYFYAIYYDMPQSMCILFNYAFNIASIQIPFAFVAFTVHRFCVIVYHTKALFKTKQWVVICILTQWIAQFVISLPFVFEYYDDCTSNTVWMGFYTLITAVILPSSINMILNICIFIHVRKSSLRVHPRRLNTITNGINHQQSRISRRDISLLKQMIFTFTMFIIGWTPALVINTVDVMIFVNFDVQMASVYLSVICLLAVIINLFIYNHEIRRYLFDSIRRCFHC</sequence>
<gene>
    <name evidence="11" type="ORF">BJG266_LOCUS7535</name>
    <name evidence="12" type="ORF">QVE165_LOCUS34530</name>
</gene>
<evidence type="ECO:0000313" key="13">
    <source>
        <dbReference type="Proteomes" id="UP000663832"/>
    </source>
</evidence>
<keyword evidence="4 9" id="KW-1133">Transmembrane helix</keyword>
<dbReference type="GO" id="GO:0005886">
    <property type="term" value="C:plasma membrane"/>
    <property type="evidence" value="ECO:0007669"/>
    <property type="project" value="UniProtKB-SubCell"/>
</dbReference>
<dbReference type="Gene3D" id="1.20.1070.10">
    <property type="entry name" value="Rhodopsin 7-helix transmembrane proteins"/>
    <property type="match status" value="1"/>
</dbReference>
<dbReference type="PROSITE" id="PS50262">
    <property type="entry name" value="G_PROTEIN_RECEP_F1_2"/>
    <property type="match status" value="1"/>
</dbReference>
<evidence type="ECO:0000313" key="11">
    <source>
        <dbReference type="EMBL" id="CAF0845260.1"/>
    </source>
</evidence>
<dbReference type="EMBL" id="CAJNOM010000326">
    <property type="protein sequence ID" value="CAF1360720.1"/>
    <property type="molecule type" value="Genomic_DNA"/>
</dbReference>
<evidence type="ECO:0000256" key="6">
    <source>
        <dbReference type="ARBA" id="ARBA00023136"/>
    </source>
</evidence>
<evidence type="ECO:0000313" key="12">
    <source>
        <dbReference type="EMBL" id="CAF1360720.1"/>
    </source>
</evidence>
<keyword evidence="6 9" id="KW-0472">Membrane</keyword>
<feature type="transmembrane region" description="Helical" evidence="9">
    <location>
        <begin position="245"/>
        <end position="265"/>
    </location>
</feature>
<dbReference type="CDD" id="cd00637">
    <property type="entry name" value="7tm_classA_rhodopsin-like"/>
    <property type="match status" value="1"/>
</dbReference>